<gene>
    <name evidence="3" type="ORF">HNR00_004551</name>
</gene>
<keyword evidence="2" id="KW-0732">Signal</keyword>
<protein>
    <submittedName>
        <fullName evidence="3">Uncharacterized protein</fullName>
    </submittedName>
</protein>
<feature type="region of interest" description="Disordered" evidence="1">
    <location>
        <begin position="25"/>
        <end position="160"/>
    </location>
</feature>
<comment type="caution">
    <text evidence="3">The sequence shown here is derived from an EMBL/GenBank/DDBJ whole genome shotgun (WGS) entry which is preliminary data.</text>
</comment>
<name>A0A840ZRR4_9HYPH</name>
<accession>A0A840ZRR4</accession>
<evidence type="ECO:0000313" key="4">
    <source>
        <dbReference type="Proteomes" id="UP000583454"/>
    </source>
</evidence>
<evidence type="ECO:0000256" key="2">
    <source>
        <dbReference type="SAM" id="SignalP"/>
    </source>
</evidence>
<sequence length="236" mass="26054">MLSGRFPFCLVLAAWLVGGVALAQAEGEGTSWTDPPARTAPQEPATPADKPPDAKPPEPARTERPPEPVKSEPTQARRSPSAPAQPAPTPTQAEQRQEQIRRAVARSTAQREAEAAARAARLPRRSVVERSAPPRRHVERPLRLSERPAPSMRQSLAARPRSLRRPVYGYADPVPAYGRYEGGPRVWDEGPPDDRARRIAQARSAGYLVMRSRSYAYPDGVVVRRLAPLGEYDFYD</sequence>
<keyword evidence="4" id="KW-1185">Reference proteome</keyword>
<organism evidence="3 4">
    <name type="scientific">Methylorubrum rhodinum</name>
    <dbReference type="NCBI Taxonomy" id="29428"/>
    <lineage>
        <taxon>Bacteria</taxon>
        <taxon>Pseudomonadati</taxon>
        <taxon>Pseudomonadota</taxon>
        <taxon>Alphaproteobacteria</taxon>
        <taxon>Hyphomicrobiales</taxon>
        <taxon>Methylobacteriaceae</taxon>
        <taxon>Methylorubrum</taxon>
    </lineage>
</organism>
<proteinExistence type="predicted"/>
<dbReference type="EMBL" id="JACHOP010000029">
    <property type="protein sequence ID" value="MBB5759814.1"/>
    <property type="molecule type" value="Genomic_DNA"/>
</dbReference>
<dbReference type="RefSeq" id="WP_183573233.1">
    <property type="nucleotide sequence ID" value="NZ_JACHOP010000029.1"/>
</dbReference>
<evidence type="ECO:0000313" key="3">
    <source>
        <dbReference type="EMBL" id="MBB5759814.1"/>
    </source>
</evidence>
<feature type="compositionally biased region" description="Basic and acidic residues" evidence="1">
    <location>
        <begin position="50"/>
        <end position="70"/>
    </location>
</feature>
<evidence type="ECO:0000256" key="1">
    <source>
        <dbReference type="SAM" id="MobiDB-lite"/>
    </source>
</evidence>
<dbReference type="Proteomes" id="UP000583454">
    <property type="component" value="Unassembled WGS sequence"/>
</dbReference>
<feature type="signal peptide" evidence="2">
    <location>
        <begin position="1"/>
        <end position="25"/>
    </location>
</feature>
<feature type="chain" id="PRO_5032277529" evidence="2">
    <location>
        <begin position="26"/>
        <end position="236"/>
    </location>
</feature>
<dbReference type="AlphaFoldDB" id="A0A840ZRR4"/>
<reference evidence="3 4" key="1">
    <citation type="submission" date="2020-08" db="EMBL/GenBank/DDBJ databases">
        <title>Genomic Encyclopedia of Type Strains, Phase IV (KMG-IV): sequencing the most valuable type-strain genomes for metagenomic binning, comparative biology and taxonomic classification.</title>
        <authorList>
            <person name="Goeker M."/>
        </authorList>
    </citation>
    <scope>NUCLEOTIDE SEQUENCE [LARGE SCALE GENOMIC DNA]</scope>
    <source>
        <strain evidence="3 4">DSM 2163</strain>
    </source>
</reference>